<evidence type="ECO:0000259" key="2">
    <source>
        <dbReference type="PROSITE" id="PS50011"/>
    </source>
</evidence>
<sequence length="434" mass="48972">MFMKNTWRLALLGIDKEGKFYRELHNAGVKNIAPFECAGDLGHETRAQTYTVAKWANWARKRALRRHIHYRLVLGVVGRDLTSYRSTKELVTAMRDAMIAHDQILRAGIIHRDISVGNILIIDNGRGILIDFDLCKLFEDTKKQARASERSGTWQFMSAQLQMSEVPLHPERADDLESFLHVLTWIALLYVRHTLGASELTNTLSRVFDYTNSVGNITAGGTQKRLFLKGHAISDCGFAEGPLLSLLEALTETCAARYDKLKRPAGLEARNSEKVKEWKSFEERRRRLDSSKWAITTFNVALNDPYWPMSDKPNENPLLTRIEQHAKVHTSHTQVQSTFFSQSQAPAPQNASEDRMDVDSPQSPRKTAPLPRRAQQVMPGPVPTFNGETMQDWGAASDTVSSGKRSRAVFEPPPSPSNKCARTVQHTKPQTNPR</sequence>
<dbReference type="Proteomes" id="UP000807469">
    <property type="component" value="Unassembled WGS sequence"/>
</dbReference>
<evidence type="ECO:0000313" key="3">
    <source>
        <dbReference type="EMBL" id="KAF9471980.1"/>
    </source>
</evidence>
<keyword evidence="4" id="KW-1185">Reference proteome</keyword>
<dbReference type="OrthoDB" id="2747778at2759"/>
<dbReference type="PROSITE" id="PS00109">
    <property type="entry name" value="PROTEIN_KINASE_TYR"/>
    <property type="match status" value="1"/>
</dbReference>
<proteinExistence type="predicted"/>
<evidence type="ECO:0000313" key="4">
    <source>
        <dbReference type="Proteomes" id="UP000807469"/>
    </source>
</evidence>
<dbReference type="EMBL" id="MU155595">
    <property type="protein sequence ID" value="KAF9471980.1"/>
    <property type="molecule type" value="Genomic_DNA"/>
</dbReference>
<dbReference type="InterPro" id="IPR000719">
    <property type="entry name" value="Prot_kinase_dom"/>
</dbReference>
<dbReference type="PROSITE" id="PS50011">
    <property type="entry name" value="PROTEIN_KINASE_DOM"/>
    <property type="match status" value="1"/>
</dbReference>
<gene>
    <name evidence="3" type="ORF">BDN70DRAFT_938537</name>
</gene>
<dbReference type="GO" id="GO:0004672">
    <property type="term" value="F:protein kinase activity"/>
    <property type="evidence" value="ECO:0007669"/>
    <property type="project" value="InterPro"/>
</dbReference>
<dbReference type="PANTHER" id="PTHR38248">
    <property type="entry name" value="FUNK1 6"/>
    <property type="match status" value="1"/>
</dbReference>
<dbReference type="AlphaFoldDB" id="A0A9P5YQR7"/>
<feature type="compositionally biased region" description="Polar residues" evidence="1">
    <location>
        <begin position="417"/>
        <end position="434"/>
    </location>
</feature>
<dbReference type="InterPro" id="IPR040976">
    <property type="entry name" value="Pkinase_fungal"/>
</dbReference>
<dbReference type="InterPro" id="IPR011009">
    <property type="entry name" value="Kinase-like_dom_sf"/>
</dbReference>
<feature type="domain" description="Protein kinase" evidence="2">
    <location>
        <begin position="1"/>
        <end position="275"/>
    </location>
</feature>
<reference evidence="3" key="1">
    <citation type="submission" date="2020-11" db="EMBL/GenBank/DDBJ databases">
        <authorList>
            <consortium name="DOE Joint Genome Institute"/>
            <person name="Ahrendt S."/>
            <person name="Riley R."/>
            <person name="Andreopoulos W."/>
            <person name="Labutti K."/>
            <person name="Pangilinan J."/>
            <person name="Ruiz-Duenas F.J."/>
            <person name="Barrasa J.M."/>
            <person name="Sanchez-Garcia M."/>
            <person name="Camarero S."/>
            <person name="Miyauchi S."/>
            <person name="Serrano A."/>
            <person name="Linde D."/>
            <person name="Babiker R."/>
            <person name="Drula E."/>
            <person name="Ayuso-Fernandez I."/>
            <person name="Pacheco R."/>
            <person name="Padilla G."/>
            <person name="Ferreira P."/>
            <person name="Barriuso J."/>
            <person name="Kellner H."/>
            <person name="Castanera R."/>
            <person name="Alfaro M."/>
            <person name="Ramirez L."/>
            <person name="Pisabarro A.G."/>
            <person name="Kuo A."/>
            <person name="Tritt A."/>
            <person name="Lipzen A."/>
            <person name="He G."/>
            <person name="Yan M."/>
            <person name="Ng V."/>
            <person name="Cullen D."/>
            <person name="Martin F."/>
            <person name="Rosso M.-N."/>
            <person name="Henrissat B."/>
            <person name="Hibbett D."/>
            <person name="Martinez A.T."/>
            <person name="Grigoriev I.V."/>
        </authorList>
    </citation>
    <scope>NUCLEOTIDE SEQUENCE</scope>
    <source>
        <strain evidence="3">CIRM-BRFM 674</strain>
    </source>
</reference>
<evidence type="ECO:0000256" key="1">
    <source>
        <dbReference type="SAM" id="MobiDB-lite"/>
    </source>
</evidence>
<name>A0A9P5YQR7_9AGAR</name>
<protein>
    <recommendedName>
        <fullName evidence="2">Protein kinase domain-containing protein</fullName>
    </recommendedName>
</protein>
<organism evidence="3 4">
    <name type="scientific">Pholiota conissans</name>
    <dbReference type="NCBI Taxonomy" id="109636"/>
    <lineage>
        <taxon>Eukaryota</taxon>
        <taxon>Fungi</taxon>
        <taxon>Dikarya</taxon>
        <taxon>Basidiomycota</taxon>
        <taxon>Agaricomycotina</taxon>
        <taxon>Agaricomycetes</taxon>
        <taxon>Agaricomycetidae</taxon>
        <taxon>Agaricales</taxon>
        <taxon>Agaricineae</taxon>
        <taxon>Strophariaceae</taxon>
        <taxon>Pholiota</taxon>
    </lineage>
</organism>
<dbReference type="PANTHER" id="PTHR38248:SF2">
    <property type="entry name" value="FUNK1 11"/>
    <property type="match status" value="1"/>
</dbReference>
<dbReference type="GO" id="GO:0005524">
    <property type="term" value="F:ATP binding"/>
    <property type="evidence" value="ECO:0007669"/>
    <property type="project" value="InterPro"/>
</dbReference>
<feature type="region of interest" description="Disordered" evidence="1">
    <location>
        <begin position="327"/>
        <end position="434"/>
    </location>
</feature>
<feature type="compositionally biased region" description="Low complexity" evidence="1">
    <location>
        <begin position="331"/>
        <end position="344"/>
    </location>
</feature>
<dbReference type="SUPFAM" id="SSF56112">
    <property type="entry name" value="Protein kinase-like (PK-like)"/>
    <property type="match status" value="1"/>
</dbReference>
<dbReference type="Pfam" id="PF17667">
    <property type="entry name" value="Pkinase_fungal"/>
    <property type="match status" value="1"/>
</dbReference>
<accession>A0A9P5YQR7</accession>
<dbReference type="Gene3D" id="1.10.510.10">
    <property type="entry name" value="Transferase(Phosphotransferase) domain 1"/>
    <property type="match status" value="1"/>
</dbReference>
<comment type="caution">
    <text evidence="3">The sequence shown here is derived from an EMBL/GenBank/DDBJ whole genome shotgun (WGS) entry which is preliminary data.</text>
</comment>
<dbReference type="InterPro" id="IPR008266">
    <property type="entry name" value="Tyr_kinase_AS"/>
</dbReference>